<dbReference type="Proteomes" id="UP001056120">
    <property type="component" value="Linkage Group LG08"/>
</dbReference>
<organism evidence="1 2">
    <name type="scientific">Smallanthus sonchifolius</name>
    <dbReference type="NCBI Taxonomy" id="185202"/>
    <lineage>
        <taxon>Eukaryota</taxon>
        <taxon>Viridiplantae</taxon>
        <taxon>Streptophyta</taxon>
        <taxon>Embryophyta</taxon>
        <taxon>Tracheophyta</taxon>
        <taxon>Spermatophyta</taxon>
        <taxon>Magnoliopsida</taxon>
        <taxon>eudicotyledons</taxon>
        <taxon>Gunneridae</taxon>
        <taxon>Pentapetalae</taxon>
        <taxon>asterids</taxon>
        <taxon>campanulids</taxon>
        <taxon>Asterales</taxon>
        <taxon>Asteraceae</taxon>
        <taxon>Asteroideae</taxon>
        <taxon>Heliantheae alliance</taxon>
        <taxon>Millerieae</taxon>
        <taxon>Smallanthus</taxon>
    </lineage>
</organism>
<reference evidence="2" key="1">
    <citation type="journal article" date="2022" name="Mol. Ecol. Resour.">
        <title>The genomes of chicory, endive, great burdock and yacon provide insights into Asteraceae palaeo-polyploidization history and plant inulin production.</title>
        <authorList>
            <person name="Fan W."/>
            <person name="Wang S."/>
            <person name="Wang H."/>
            <person name="Wang A."/>
            <person name="Jiang F."/>
            <person name="Liu H."/>
            <person name="Zhao H."/>
            <person name="Xu D."/>
            <person name="Zhang Y."/>
        </authorList>
    </citation>
    <scope>NUCLEOTIDE SEQUENCE [LARGE SCALE GENOMIC DNA]</scope>
    <source>
        <strain evidence="2">cv. Yunnan</strain>
    </source>
</reference>
<accession>A0ACB9IJW7</accession>
<reference evidence="1 2" key="2">
    <citation type="journal article" date="2022" name="Mol. Ecol. Resour.">
        <title>The genomes of chicory, endive, great burdock and yacon provide insights into Asteraceae paleo-polyploidization history and plant inulin production.</title>
        <authorList>
            <person name="Fan W."/>
            <person name="Wang S."/>
            <person name="Wang H."/>
            <person name="Wang A."/>
            <person name="Jiang F."/>
            <person name="Liu H."/>
            <person name="Zhao H."/>
            <person name="Xu D."/>
            <person name="Zhang Y."/>
        </authorList>
    </citation>
    <scope>NUCLEOTIDE SEQUENCE [LARGE SCALE GENOMIC DNA]</scope>
    <source>
        <strain evidence="2">cv. Yunnan</strain>
        <tissue evidence="1">Leaves</tissue>
    </source>
</reference>
<gene>
    <name evidence="1" type="ORF">L1987_23709</name>
</gene>
<evidence type="ECO:0000313" key="1">
    <source>
        <dbReference type="EMBL" id="KAI3807775.1"/>
    </source>
</evidence>
<name>A0ACB9IJW7_9ASTR</name>
<keyword evidence="2" id="KW-1185">Reference proteome</keyword>
<evidence type="ECO:0000313" key="2">
    <source>
        <dbReference type="Proteomes" id="UP001056120"/>
    </source>
</evidence>
<protein>
    <submittedName>
        <fullName evidence="1">Uncharacterized protein</fullName>
    </submittedName>
</protein>
<sequence length="334" mass="37166">MLGETVVNSDSENDGDDGENGGDDGNDGGDNDISEDILERRSRKQDVPGNVAQPQISVQEGHEEEEEENPQLQTRKRAKRARSPPPTPFGHHTGQVYRRGKKMMSRKGKELAEEKEPTPEHPKSPIRIQFDDEILNMIANATTDVISQLRTQVANLKENENRQYQEIARLKSIMTNQQHVIIKMMKMIVELQNIVNLQPETITLSKLFDFEGFVGETIGVGPSGTNTGEELLVRFQSLYKDEDDEDQSDMSLGSFGSTYTSGDDEEVFVEQTSIDQGTKPTQTNDEGQVLDDIDAEDNSGDSDDASSRKSETAIEERIQPSNMQRKGCTATKAS</sequence>
<dbReference type="EMBL" id="CM042025">
    <property type="protein sequence ID" value="KAI3807775.1"/>
    <property type="molecule type" value="Genomic_DNA"/>
</dbReference>
<proteinExistence type="predicted"/>
<comment type="caution">
    <text evidence="1">The sequence shown here is derived from an EMBL/GenBank/DDBJ whole genome shotgun (WGS) entry which is preliminary data.</text>
</comment>